<feature type="chain" id="PRO_5046040283" evidence="1">
    <location>
        <begin position="21"/>
        <end position="166"/>
    </location>
</feature>
<evidence type="ECO:0000313" key="4">
    <source>
        <dbReference type="Proteomes" id="UP001274321"/>
    </source>
</evidence>
<evidence type="ECO:0000256" key="1">
    <source>
        <dbReference type="SAM" id="SignalP"/>
    </source>
</evidence>
<dbReference type="Pfam" id="PF00174">
    <property type="entry name" value="Oxidored_molyb"/>
    <property type="match status" value="1"/>
</dbReference>
<name>A0ABU4RI85_9HYPH</name>
<dbReference type="Proteomes" id="UP001274321">
    <property type="component" value="Unassembled WGS sequence"/>
</dbReference>
<accession>A0ABU4RI85</accession>
<feature type="domain" description="Oxidoreductase molybdopterin-binding" evidence="2">
    <location>
        <begin position="63"/>
        <end position="140"/>
    </location>
</feature>
<dbReference type="InterPro" id="IPR036374">
    <property type="entry name" value="OxRdtase_Mopterin-bd_sf"/>
</dbReference>
<organism evidence="3 4">
    <name type="scientific">Terrihabitans rhizophilus</name>
    <dbReference type="NCBI Taxonomy" id="3092662"/>
    <lineage>
        <taxon>Bacteria</taxon>
        <taxon>Pseudomonadati</taxon>
        <taxon>Pseudomonadota</taxon>
        <taxon>Alphaproteobacteria</taxon>
        <taxon>Hyphomicrobiales</taxon>
        <taxon>Terrihabitans</taxon>
    </lineage>
</organism>
<keyword evidence="4" id="KW-1185">Reference proteome</keyword>
<feature type="signal peptide" evidence="1">
    <location>
        <begin position="1"/>
        <end position="20"/>
    </location>
</feature>
<dbReference type="EMBL" id="JAXAFJ010000001">
    <property type="protein sequence ID" value="MDX6804544.1"/>
    <property type="molecule type" value="Genomic_DNA"/>
</dbReference>
<dbReference type="SUPFAM" id="SSF56524">
    <property type="entry name" value="Oxidoreductase molybdopterin-binding domain"/>
    <property type="match status" value="1"/>
</dbReference>
<dbReference type="RefSeq" id="WP_319842671.1">
    <property type="nucleotide sequence ID" value="NZ_JAXAFJ010000001.1"/>
</dbReference>
<keyword evidence="1" id="KW-0732">Signal</keyword>
<reference evidence="3 4" key="1">
    <citation type="submission" date="2023-11" db="EMBL/GenBank/DDBJ databases">
        <authorList>
            <person name="Bao R."/>
        </authorList>
    </citation>
    <scope>NUCLEOTIDE SEQUENCE [LARGE SCALE GENOMIC DNA]</scope>
    <source>
        <strain evidence="3 4">PJ23</strain>
    </source>
</reference>
<sequence>MIYSLLILVCSLGVGSAASAEPLQKPAGTTILTISGKIGATNSPGVAEFDREMLEALGMTQIQTKTPWYDGVSTFEGVPIARLMELVQAQGTKVTAIALNDYVTEIPMNDFSEHGVILALKREGQYLSVRNHGPLFIIYPFDSNPDLQSQTYFGRSAWQLSRLVVK</sequence>
<proteinExistence type="predicted"/>
<protein>
    <submittedName>
        <fullName evidence="3">Oxidoreductase</fullName>
    </submittedName>
</protein>
<evidence type="ECO:0000313" key="3">
    <source>
        <dbReference type="EMBL" id="MDX6804544.1"/>
    </source>
</evidence>
<comment type="caution">
    <text evidence="3">The sequence shown here is derived from an EMBL/GenBank/DDBJ whole genome shotgun (WGS) entry which is preliminary data.</text>
</comment>
<gene>
    <name evidence="3" type="ORF">SCD90_00580</name>
</gene>
<evidence type="ECO:0000259" key="2">
    <source>
        <dbReference type="Pfam" id="PF00174"/>
    </source>
</evidence>
<dbReference type="Gene3D" id="3.90.420.10">
    <property type="entry name" value="Oxidoreductase, molybdopterin-binding domain"/>
    <property type="match status" value="1"/>
</dbReference>
<dbReference type="InterPro" id="IPR000572">
    <property type="entry name" value="OxRdtase_Mopterin-bd_dom"/>
</dbReference>